<dbReference type="Gene3D" id="2.60.40.1120">
    <property type="entry name" value="Carboxypeptidase-like, regulatory domain"/>
    <property type="match status" value="1"/>
</dbReference>
<feature type="chain" id="PRO_5009291575" evidence="1">
    <location>
        <begin position="27"/>
        <end position="115"/>
    </location>
</feature>
<dbReference type="OrthoDB" id="9768147at2"/>
<dbReference type="AlphaFoldDB" id="A0A1H5ZFV8"/>
<accession>A0A1H5ZFV8</accession>
<evidence type="ECO:0000256" key="1">
    <source>
        <dbReference type="SAM" id="SignalP"/>
    </source>
</evidence>
<dbReference type="GO" id="GO:0004180">
    <property type="term" value="F:carboxypeptidase activity"/>
    <property type="evidence" value="ECO:0007669"/>
    <property type="project" value="UniProtKB-KW"/>
</dbReference>
<dbReference type="Pfam" id="PF13620">
    <property type="entry name" value="CarboxypepD_reg"/>
    <property type="match status" value="1"/>
</dbReference>
<dbReference type="RefSeq" id="WP_103926075.1">
    <property type="nucleotide sequence ID" value="NZ_FNVR01000027.1"/>
</dbReference>
<keyword evidence="1" id="KW-0732">Signal</keyword>
<keyword evidence="2" id="KW-0121">Carboxypeptidase</keyword>
<evidence type="ECO:0000313" key="3">
    <source>
        <dbReference type="Proteomes" id="UP000236736"/>
    </source>
</evidence>
<dbReference type="Proteomes" id="UP000236736">
    <property type="component" value="Unassembled WGS sequence"/>
</dbReference>
<dbReference type="STRING" id="1120964.GCA_001313265_07760"/>
<evidence type="ECO:0000313" key="2">
    <source>
        <dbReference type="EMBL" id="SEG34934.1"/>
    </source>
</evidence>
<feature type="signal peptide" evidence="1">
    <location>
        <begin position="1"/>
        <end position="26"/>
    </location>
</feature>
<reference evidence="3" key="1">
    <citation type="submission" date="2016-10" db="EMBL/GenBank/DDBJ databases">
        <authorList>
            <person name="Varghese N."/>
            <person name="Submissions S."/>
        </authorList>
    </citation>
    <scope>NUCLEOTIDE SEQUENCE [LARGE SCALE GENOMIC DNA]</scope>
    <source>
        <strain evidence="3">DSM 17298</strain>
    </source>
</reference>
<sequence length="115" mass="12287">MRLKNFTYKICLYLVLLLSITLKQNAFSQAVNATVSGRLTDTSGEMLIGAQILIKNEQTGFTASTVTGGTGNYIVSQIPLGNDYTVTASYLGFGTKSITGLVLNQGNVNAVLNNF</sequence>
<proteinExistence type="predicted"/>
<dbReference type="InterPro" id="IPR008969">
    <property type="entry name" value="CarboxyPept-like_regulatory"/>
</dbReference>
<dbReference type="EMBL" id="FNVR01000027">
    <property type="protein sequence ID" value="SEG34934.1"/>
    <property type="molecule type" value="Genomic_DNA"/>
</dbReference>
<organism evidence="2 3">
    <name type="scientific">Algoriphagus boritolerans DSM 17298 = JCM 18970</name>
    <dbReference type="NCBI Taxonomy" id="1120964"/>
    <lineage>
        <taxon>Bacteria</taxon>
        <taxon>Pseudomonadati</taxon>
        <taxon>Bacteroidota</taxon>
        <taxon>Cytophagia</taxon>
        <taxon>Cytophagales</taxon>
        <taxon>Cyclobacteriaceae</taxon>
        <taxon>Algoriphagus</taxon>
    </lineage>
</organism>
<gene>
    <name evidence="2" type="ORF">SAMN03080598_03470</name>
</gene>
<dbReference type="SUPFAM" id="SSF49464">
    <property type="entry name" value="Carboxypeptidase regulatory domain-like"/>
    <property type="match status" value="1"/>
</dbReference>
<protein>
    <submittedName>
        <fullName evidence="2">Carboxypeptidase regulatory-like domain-containing protein</fullName>
    </submittedName>
</protein>
<keyword evidence="2" id="KW-0378">Hydrolase</keyword>
<name>A0A1H5ZFV8_9BACT</name>
<keyword evidence="3" id="KW-1185">Reference proteome</keyword>
<keyword evidence="2" id="KW-0645">Protease</keyword>